<dbReference type="InterPro" id="IPR011990">
    <property type="entry name" value="TPR-like_helical_dom_sf"/>
</dbReference>
<dbReference type="Gene3D" id="1.25.40.390">
    <property type="match status" value="1"/>
</dbReference>
<feature type="domain" description="RagB/SusD" evidence="6">
    <location>
        <begin position="320"/>
        <end position="562"/>
    </location>
</feature>
<keyword evidence="4" id="KW-0472">Membrane</keyword>
<comment type="similarity">
    <text evidence="2">Belongs to the SusD family.</text>
</comment>
<keyword evidence="9" id="KW-1185">Reference proteome</keyword>
<evidence type="ECO:0000313" key="9">
    <source>
        <dbReference type="Proteomes" id="UP000659124"/>
    </source>
</evidence>
<evidence type="ECO:0000256" key="2">
    <source>
        <dbReference type="ARBA" id="ARBA00006275"/>
    </source>
</evidence>
<evidence type="ECO:0000256" key="4">
    <source>
        <dbReference type="ARBA" id="ARBA00023136"/>
    </source>
</evidence>
<reference evidence="8 9" key="1">
    <citation type="submission" date="2020-09" db="EMBL/GenBank/DDBJ databases">
        <title>Genome sequences of type strains of Chitinophaga qingshengii and Chitinophaga varians.</title>
        <authorList>
            <person name="Kittiwongwattana C."/>
        </authorList>
    </citation>
    <scope>NUCLEOTIDE SEQUENCE [LARGE SCALE GENOMIC DNA]</scope>
    <source>
        <strain evidence="8 9">JCM 30026</strain>
    </source>
</reference>
<dbReference type="RefSeq" id="WP_188086391.1">
    <property type="nucleotide sequence ID" value="NZ_JACVFC010000001.1"/>
</dbReference>
<dbReference type="Proteomes" id="UP000659124">
    <property type="component" value="Unassembled WGS sequence"/>
</dbReference>
<evidence type="ECO:0000256" key="3">
    <source>
        <dbReference type="ARBA" id="ARBA00022729"/>
    </source>
</evidence>
<keyword evidence="5" id="KW-0998">Cell outer membrane</keyword>
<feature type="domain" description="SusD-like N-terminal" evidence="7">
    <location>
        <begin position="106"/>
        <end position="223"/>
    </location>
</feature>
<dbReference type="InterPro" id="IPR033985">
    <property type="entry name" value="SusD-like_N"/>
</dbReference>
<organism evidence="8 9">
    <name type="scientific">Chitinophaga qingshengii</name>
    <dbReference type="NCBI Taxonomy" id="1569794"/>
    <lineage>
        <taxon>Bacteria</taxon>
        <taxon>Pseudomonadati</taxon>
        <taxon>Bacteroidota</taxon>
        <taxon>Chitinophagia</taxon>
        <taxon>Chitinophagales</taxon>
        <taxon>Chitinophagaceae</taxon>
        <taxon>Chitinophaga</taxon>
    </lineage>
</organism>
<gene>
    <name evidence="8" type="ORF">ICL07_02635</name>
</gene>
<protein>
    <submittedName>
        <fullName evidence="8">RagB/SusD family nutrient uptake outer membrane protein</fullName>
    </submittedName>
</protein>
<evidence type="ECO:0000256" key="5">
    <source>
        <dbReference type="ARBA" id="ARBA00023237"/>
    </source>
</evidence>
<keyword evidence="3" id="KW-0732">Signal</keyword>
<comment type="caution">
    <text evidence="8">The sequence shown here is derived from an EMBL/GenBank/DDBJ whole genome shotgun (WGS) entry which is preliminary data.</text>
</comment>
<sequence>MRRKIFFAIAGFVLLTLYTGCKLDVVPQDRYTDALIWKNPENIDRYIEDQYQVFKTFAFGRFPIGYNNATDALTDIMKFTSDLPGNGTVNRLAFEPGSVNPSSPGLDYWSAGYTQIRRINEFLSGLQQYATVDDTKRRTFEAEARFIRGYVYFWLVKLHGSVILLDKPATSKENSRSSEDECWNFIATDFAFAAEHLPVKRDDGQQGRVTNAAAYGMLAKTWLYAASIAEYDKKQFNKDALTGVPAAKKDSYYRNAVQAAAAVIKLAEGGACGLEDDYAQLFSSRNSKESLLTINYLRPSVVHDFDRDFCPPADVPGAAVAGVPTAELADEFEMADGHPFSWSDPAMAANPYAGREPRFAATILYNGAQWKGRTLNTTTADTREGFVEYKSVPEPKRTVTGYYLRKMLDAANTNIFDNKSDQPWMVMRYAEVLLIHAEATTKTGDLGSARNSLNQLRNRVKLPPVTATNEAQLMNAIEHERKVELAFEGERYWDLRRWRKAHIVLNNVRFHGHKISPDGNGLRYETVDCDKQNRFFPTTFYYMPIPLQEIVNNTSIEQIQGW</sequence>
<proteinExistence type="inferred from homology"/>
<evidence type="ECO:0000259" key="7">
    <source>
        <dbReference type="Pfam" id="PF14322"/>
    </source>
</evidence>
<dbReference type="SUPFAM" id="SSF48452">
    <property type="entry name" value="TPR-like"/>
    <property type="match status" value="1"/>
</dbReference>
<evidence type="ECO:0000313" key="8">
    <source>
        <dbReference type="EMBL" id="MBC9929252.1"/>
    </source>
</evidence>
<dbReference type="InterPro" id="IPR012944">
    <property type="entry name" value="SusD_RagB_dom"/>
</dbReference>
<dbReference type="Pfam" id="PF14322">
    <property type="entry name" value="SusD-like_3"/>
    <property type="match status" value="1"/>
</dbReference>
<evidence type="ECO:0000259" key="6">
    <source>
        <dbReference type="Pfam" id="PF07980"/>
    </source>
</evidence>
<comment type="subcellular location">
    <subcellularLocation>
        <location evidence="1">Cell outer membrane</location>
    </subcellularLocation>
</comment>
<dbReference type="Pfam" id="PF07980">
    <property type="entry name" value="SusD_RagB"/>
    <property type="match status" value="1"/>
</dbReference>
<name>A0ABR7TFV0_9BACT</name>
<evidence type="ECO:0000256" key="1">
    <source>
        <dbReference type="ARBA" id="ARBA00004442"/>
    </source>
</evidence>
<accession>A0ABR7TFV0</accession>
<dbReference type="EMBL" id="JACVFC010000001">
    <property type="protein sequence ID" value="MBC9929252.1"/>
    <property type="molecule type" value="Genomic_DNA"/>
</dbReference>